<feature type="compositionally biased region" description="Basic and acidic residues" evidence="1">
    <location>
        <begin position="54"/>
        <end position="77"/>
    </location>
</feature>
<dbReference type="EMBL" id="BARV01002764">
    <property type="protein sequence ID" value="GAH95858.1"/>
    <property type="molecule type" value="Genomic_DNA"/>
</dbReference>
<sequence length="100" mass="11807">MFIMGFFSKKRALIKEIDNLKEIIKQKDKIINSQPDLKQKKKSEYNRTAYLKLKNKENQNKDNNLKQNSSKELEKPLETNLSYVPDGQVMSEKQKQFLQG</sequence>
<evidence type="ECO:0000256" key="1">
    <source>
        <dbReference type="SAM" id="MobiDB-lite"/>
    </source>
</evidence>
<protein>
    <submittedName>
        <fullName evidence="2">Uncharacterized protein</fullName>
    </submittedName>
</protein>
<accession>X1LNY2</accession>
<reference evidence="2" key="1">
    <citation type="journal article" date="2014" name="Front. Microbiol.">
        <title>High frequency of phylogenetically diverse reductive dehalogenase-homologous genes in deep subseafloor sedimentary metagenomes.</title>
        <authorList>
            <person name="Kawai M."/>
            <person name="Futagami T."/>
            <person name="Toyoda A."/>
            <person name="Takaki Y."/>
            <person name="Nishi S."/>
            <person name="Hori S."/>
            <person name="Arai W."/>
            <person name="Tsubouchi T."/>
            <person name="Morono Y."/>
            <person name="Uchiyama I."/>
            <person name="Ito T."/>
            <person name="Fujiyama A."/>
            <person name="Inagaki F."/>
            <person name="Takami H."/>
        </authorList>
    </citation>
    <scope>NUCLEOTIDE SEQUENCE</scope>
    <source>
        <strain evidence="2">Expedition CK06-06</strain>
    </source>
</reference>
<proteinExistence type="predicted"/>
<gene>
    <name evidence="2" type="ORF">S06H3_06954</name>
</gene>
<organism evidence="2">
    <name type="scientific">marine sediment metagenome</name>
    <dbReference type="NCBI Taxonomy" id="412755"/>
    <lineage>
        <taxon>unclassified sequences</taxon>
        <taxon>metagenomes</taxon>
        <taxon>ecological metagenomes</taxon>
    </lineage>
</organism>
<evidence type="ECO:0000313" key="2">
    <source>
        <dbReference type="EMBL" id="GAH95858.1"/>
    </source>
</evidence>
<dbReference type="AlphaFoldDB" id="X1LNY2"/>
<comment type="caution">
    <text evidence="2">The sequence shown here is derived from an EMBL/GenBank/DDBJ whole genome shotgun (WGS) entry which is preliminary data.</text>
</comment>
<feature type="region of interest" description="Disordered" evidence="1">
    <location>
        <begin position="52"/>
        <end position="78"/>
    </location>
</feature>
<name>X1LNY2_9ZZZZ</name>